<dbReference type="AlphaFoldDB" id="A0A6G1HKQ9"/>
<dbReference type="Proteomes" id="UP000799640">
    <property type="component" value="Unassembled WGS sequence"/>
</dbReference>
<feature type="region of interest" description="Disordered" evidence="1">
    <location>
        <begin position="33"/>
        <end position="70"/>
    </location>
</feature>
<sequence length="139" mass="15577">MADVPIALAVMKAFEDSRFGWGGYLVNLAARGTRNTARDQSKRVSPNPAWISSPRQRLAHSHPPSHPVDKLRSKAKTLNINAPVDQIMLQANPVLRDETVRDEKELRHDERVGKRWLCSALPSFSHRARVQVDLGSPPL</sequence>
<evidence type="ECO:0000313" key="2">
    <source>
        <dbReference type="EMBL" id="KAF2396582.1"/>
    </source>
</evidence>
<keyword evidence="3" id="KW-1185">Reference proteome</keyword>
<evidence type="ECO:0000313" key="3">
    <source>
        <dbReference type="Proteomes" id="UP000799640"/>
    </source>
</evidence>
<protein>
    <submittedName>
        <fullName evidence="2">Uncharacterized protein</fullName>
    </submittedName>
</protein>
<organism evidence="2 3">
    <name type="scientific">Trichodelitschia bisporula</name>
    <dbReference type="NCBI Taxonomy" id="703511"/>
    <lineage>
        <taxon>Eukaryota</taxon>
        <taxon>Fungi</taxon>
        <taxon>Dikarya</taxon>
        <taxon>Ascomycota</taxon>
        <taxon>Pezizomycotina</taxon>
        <taxon>Dothideomycetes</taxon>
        <taxon>Dothideomycetes incertae sedis</taxon>
        <taxon>Phaeotrichales</taxon>
        <taxon>Phaeotrichaceae</taxon>
        <taxon>Trichodelitschia</taxon>
    </lineage>
</organism>
<reference evidence="2" key="1">
    <citation type="journal article" date="2020" name="Stud. Mycol.">
        <title>101 Dothideomycetes genomes: a test case for predicting lifestyles and emergence of pathogens.</title>
        <authorList>
            <person name="Haridas S."/>
            <person name="Albert R."/>
            <person name="Binder M."/>
            <person name="Bloem J."/>
            <person name="Labutti K."/>
            <person name="Salamov A."/>
            <person name="Andreopoulos B."/>
            <person name="Baker S."/>
            <person name="Barry K."/>
            <person name="Bills G."/>
            <person name="Bluhm B."/>
            <person name="Cannon C."/>
            <person name="Castanera R."/>
            <person name="Culley D."/>
            <person name="Daum C."/>
            <person name="Ezra D."/>
            <person name="Gonzalez J."/>
            <person name="Henrissat B."/>
            <person name="Kuo A."/>
            <person name="Liang C."/>
            <person name="Lipzen A."/>
            <person name="Lutzoni F."/>
            <person name="Magnuson J."/>
            <person name="Mondo S."/>
            <person name="Nolan M."/>
            <person name="Ohm R."/>
            <person name="Pangilinan J."/>
            <person name="Park H.-J."/>
            <person name="Ramirez L."/>
            <person name="Alfaro M."/>
            <person name="Sun H."/>
            <person name="Tritt A."/>
            <person name="Yoshinaga Y."/>
            <person name="Zwiers L.-H."/>
            <person name="Turgeon B."/>
            <person name="Goodwin S."/>
            <person name="Spatafora J."/>
            <person name="Crous P."/>
            <person name="Grigoriev I."/>
        </authorList>
    </citation>
    <scope>NUCLEOTIDE SEQUENCE</scope>
    <source>
        <strain evidence="2">CBS 262.69</strain>
    </source>
</reference>
<name>A0A6G1HKQ9_9PEZI</name>
<dbReference type="EMBL" id="ML996706">
    <property type="protein sequence ID" value="KAF2396582.1"/>
    <property type="molecule type" value="Genomic_DNA"/>
</dbReference>
<gene>
    <name evidence="2" type="ORF">EJ06DRAFT_225979</name>
</gene>
<evidence type="ECO:0000256" key="1">
    <source>
        <dbReference type="SAM" id="MobiDB-lite"/>
    </source>
</evidence>
<accession>A0A6G1HKQ9</accession>
<proteinExistence type="predicted"/>